<sequence>RRAHLRLCLERLKSLVPLGPDANRHTTLSLLMKAKDHIKVGSPALDRGPFSPAAAVFFRTSFLIRALQKLEESDRRAQHTMDQLQREQRYLRRRLEQLGVERTRMDSTGSNLSSEKWESDQGGLPQGPPLGWGAVLIGAARLAEAALLSVCSRRDICWIWQLRGGTGSKN</sequence>
<dbReference type="GO" id="GO:0046983">
    <property type="term" value="F:protein dimerization activity"/>
    <property type="evidence" value="ECO:0007669"/>
    <property type="project" value="InterPro"/>
</dbReference>
<dbReference type="GO" id="GO:0005634">
    <property type="term" value="C:nucleus"/>
    <property type="evidence" value="ECO:0007669"/>
    <property type="project" value="UniProtKB-SubCell"/>
</dbReference>
<proteinExistence type="predicted"/>
<dbReference type="Gene3D" id="4.10.280.10">
    <property type="entry name" value="Helix-loop-helix DNA-binding domain"/>
    <property type="match status" value="1"/>
</dbReference>
<evidence type="ECO:0000256" key="7">
    <source>
        <dbReference type="SAM" id="MobiDB-lite"/>
    </source>
</evidence>
<evidence type="ECO:0000313" key="9">
    <source>
        <dbReference type="EMBL" id="CAF87224.1"/>
    </source>
</evidence>
<evidence type="ECO:0000256" key="4">
    <source>
        <dbReference type="ARBA" id="ARBA00023163"/>
    </source>
</evidence>
<evidence type="ECO:0000256" key="6">
    <source>
        <dbReference type="SAM" id="Coils"/>
    </source>
</evidence>
<dbReference type="SUPFAM" id="SSF47459">
    <property type="entry name" value="HLH, helix-loop-helix DNA-binding domain"/>
    <property type="match status" value="1"/>
</dbReference>
<keyword evidence="5" id="KW-0539">Nucleus</keyword>
<evidence type="ECO:0000256" key="5">
    <source>
        <dbReference type="ARBA" id="ARBA00023242"/>
    </source>
</evidence>
<feature type="non-terminal residue" evidence="9">
    <location>
        <position position="1"/>
    </location>
</feature>
<dbReference type="GO" id="GO:0000122">
    <property type="term" value="P:negative regulation of transcription by RNA polymerase II"/>
    <property type="evidence" value="ECO:0007669"/>
    <property type="project" value="InterPro"/>
</dbReference>
<keyword evidence="4" id="KW-0804">Transcription</keyword>
<dbReference type="GO" id="GO:0000978">
    <property type="term" value="F:RNA polymerase II cis-regulatory region sequence-specific DNA binding"/>
    <property type="evidence" value="ECO:0007669"/>
    <property type="project" value="TreeGrafter"/>
</dbReference>
<comment type="caution">
    <text evidence="9">The sequence shown here is derived from an EMBL/GenBank/DDBJ whole genome shotgun (WGS) entry which is preliminary data.</text>
</comment>
<organism evidence="9">
    <name type="scientific">Tetraodon nigroviridis</name>
    <name type="common">Spotted green pufferfish</name>
    <name type="synonym">Chelonodon nigroviridis</name>
    <dbReference type="NCBI Taxonomy" id="99883"/>
    <lineage>
        <taxon>Eukaryota</taxon>
        <taxon>Metazoa</taxon>
        <taxon>Chordata</taxon>
        <taxon>Craniata</taxon>
        <taxon>Vertebrata</taxon>
        <taxon>Euteleostomi</taxon>
        <taxon>Actinopterygii</taxon>
        <taxon>Neopterygii</taxon>
        <taxon>Teleostei</taxon>
        <taxon>Neoteleostei</taxon>
        <taxon>Acanthomorphata</taxon>
        <taxon>Eupercaria</taxon>
        <taxon>Tetraodontiformes</taxon>
        <taxon>Tetradontoidea</taxon>
        <taxon>Tetraodontidae</taxon>
        <taxon>Tetraodon</taxon>
    </lineage>
</organism>
<feature type="domain" description="BHLH" evidence="8">
    <location>
        <begin position="1"/>
        <end position="41"/>
    </location>
</feature>
<dbReference type="AlphaFoldDB" id="Q4TIQ8"/>
<dbReference type="InterPro" id="IPR011598">
    <property type="entry name" value="bHLH_dom"/>
</dbReference>
<gene>
    <name evidence="9" type="ORF">GSTENG00037491001</name>
</gene>
<comment type="subcellular location">
    <subcellularLocation>
        <location evidence="1">Nucleus</location>
    </subcellularLocation>
</comment>
<evidence type="ECO:0000256" key="3">
    <source>
        <dbReference type="ARBA" id="ARBA00023125"/>
    </source>
</evidence>
<reference evidence="9" key="1">
    <citation type="journal article" date="2004" name="Nature">
        <title>Genome duplication in the teleost fish Tetraodon nigroviridis reveals the early vertebrate proto-karyotype.</title>
        <authorList>
            <person name="Jaillon O."/>
            <person name="Aury J.-M."/>
            <person name="Brunet F."/>
            <person name="Petit J.-L."/>
            <person name="Stange-Thomann N."/>
            <person name="Mauceli E."/>
            <person name="Bouneau L."/>
            <person name="Fischer C."/>
            <person name="Ozouf-Costaz C."/>
            <person name="Bernot A."/>
            <person name="Nicaud S."/>
            <person name="Jaffe D."/>
            <person name="Fisher S."/>
            <person name="Lutfalla G."/>
            <person name="Dossat C."/>
            <person name="Segurens B."/>
            <person name="Dasilva C."/>
            <person name="Salanoubat M."/>
            <person name="Levy M."/>
            <person name="Boudet N."/>
            <person name="Castellano S."/>
            <person name="Anthouard V."/>
            <person name="Jubin C."/>
            <person name="Castelli V."/>
            <person name="Katinka M."/>
            <person name="Vacherie B."/>
            <person name="Biemont C."/>
            <person name="Skalli Z."/>
            <person name="Cattolico L."/>
            <person name="Poulain J."/>
            <person name="De Berardinis V."/>
            <person name="Cruaud C."/>
            <person name="Duprat S."/>
            <person name="Brottier P."/>
            <person name="Coutanceau J.-P."/>
            <person name="Gouzy J."/>
            <person name="Parra G."/>
            <person name="Lardier G."/>
            <person name="Chapple C."/>
            <person name="McKernan K.J."/>
            <person name="McEwan P."/>
            <person name="Bosak S."/>
            <person name="Kellis M."/>
            <person name="Volff J.-N."/>
            <person name="Guigo R."/>
            <person name="Zody M.C."/>
            <person name="Mesirov J."/>
            <person name="Lindblad-Toh K."/>
            <person name="Birren B."/>
            <person name="Nusbaum C."/>
            <person name="Kahn D."/>
            <person name="Robinson-Rechavi M."/>
            <person name="Laudet V."/>
            <person name="Schachter V."/>
            <person name="Quetier F."/>
            <person name="Saurin W."/>
            <person name="Scarpelli C."/>
            <person name="Wincker P."/>
            <person name="Lander E.S."/>
            <person name="Weissenbach J."/>
            <person name="Roest Crollius H."/>
        </authorList>
    </citation>
    <scope>NUCLEOTIDE SEQUENCE [LARGE SCALE GENOMIC DNA]</scope>
</reference>
<keyword evidence="6" id="KW-0175">Coiled coil</keyword>
<keyword evidence="2" id="KW-0805">Transcription regulation</keyword>
<dbReference type="CDD" id="cd18931">
    <property type="entry name" value="bHLHzip_Mad1"/>
    <property type="match status" value="1"/>
</dbReference>
<dbReference type="PANTHER" id="PTHR11969">
    <property type="entry name" value="MAX DIMERIZATION, MAD"/>
    <property type="match status" value="1"/>
</dbReference>
<name>Q4TIQ8_TETNG</name>
<dbReference type="PROSITE" id="PS50888">
    <property type="entry name" value="BHLH"/>
    <property type="match status" value="1"/>
</dbReference>
<reference evidence="9" key="2">
    <citation type="submission" date="2004-02" db="EMBL/GenBank/DDBJ databases">
        <authorList>
            <consortium name="Genoscope"/>
            <consortium name="Whitehead Institute Centre for Genome Research"/>
        </authorList>
    </citation>
    <scope>NUCLEOTIDE SEQUENCE</scope>
</reference>
<accession>Q4TIQ8</accession>
<dbReference type="Pfam" id="PF00010">
    <property type="entry name" value="HLH"/>
    <property type="match status" value="1"/>
</dbReference>
<feature type="region of interest" description="Disordered" evidence="7">
    <location>
        <begin position="104"/>
        <end position="125"/>
    </location>
</feature>
<evidence type="ECO:0000259" key="8">
    <source>
        <dbReference type="PROSITE" id="PS50888"/>
    </source>
</evidence>
<dbReference type="PANTHER" id="PTHR11969:SF18">
    <property type="entry name" value="MAX DIMERIZATION PROTEIN 1"/>
    <property type="match status" value="1"/>
</dbReference>
<dbReference type="OrthoDB" id="5920083at2759"/>
<keyword evidence="3" id="KW-0238">DNA-binding</keyword>
<feature type="coiled-coil region" evidence="6">
    <location>
        <begin position="67"/>
        <end position="101"/>
    </location>
</feature>
<dbReference type="InterPro" id="IPR040157">
    <property type="entry name" value="MXD1_bHLHzip"/>
</dbReference>
<dbReference type="EMBL" id="CAAE01001856">
    <property type="protein sequence ID" value="CAF87224.1"/>
    <property type="molecule type" value="Genomic_DNA"/>
</dbReference>
<dbReference type="GO" id="GO:0000981">
    <property type="term" value="F:DNA-binding transcription factor activity, RNA polymerase II-specific"/>
    <property type="evidence" value="ECO:0007669"/>
    <property type="project" value="TreeGrafter"/>
</dbReference>
<dbReference type="KEGG" id="tng:GSTEN00037491G001"/>
<evidence type="ECO:0000256" key="2">
    <source>
        <dbReference type="ARBA" id="ARBA00023015"/>
    </source>
</evidence>
<dbReference type="InterPro" id="IPR036638">
    <property type="entry name" value="HLH_DNA-bd_sf"/>
</dbReference>
<evidence type="ECO:0000256" key="1">
    <source>
        <dbReference type="ARBA" id="ARBA00004123"/>
    </source>
</evidence>
<protein>
    <submittedName>
        <fullName evidence="9">(spotted green pufferfish) hypothetical protein</fullName>
    </submittedName>
</protein>